<protein>
    <submittedName>
        <fullName evidence="2">Uncharacterized protein</fullName>
    </submittedName>
</protein>
<keyword evidence="3" id="KW-1185">Reference proteome</keyword>
<dbReference type="Proteomes" id="UP000306808">
    <property type="component" value="Unassembled WGS sequence"/>
</dbReference>
<gene>
    <name evidence="2" type="ORF">FAZ15_09965</name>
</gene>
<evidence type="ECO:0000313" key="2">
    <source>
        <dbReference type="EMBL" id="TJZ61506.1"/>
    </source>
</evidence>
<feature type="transmembrane region" description="Helical" evidence="1">
    <location>
        <begin position="56"/>
        <end position="79"/>
    </location>
</feature>
<reference evidence="2 3" key="1">
    <citation type="submission" date="2019-04" db="EMBL/GenBank/DDBJ databases">
        <title>Sphingobacterium olei sp. nov., isolated from oil-contaminated soil.</title>
        <authorList>
            <person name="Liu B."/>
        </authorList>
    </citation>
    <scope>NUCLEOTIDE SEQUENCE [LARGE SCALE GENOMIC DNA]</scope>
    <source>
        <strain evidence="2 3">HAL-9</strain>
    </source>
</reference>
<evidence type="ECO:0000313" key="3">
    <source>
        <dbReference type="Proteomes" id="UP000306808"/>
    </source>
</evidence>
<dbReference type="OrthoDB" id="712825at2"/>
<feature type="transmembrane region" description="Helical" evidence="1">
    <location>
        <begin position="91"/>
        <end position="114"/>
    </location>
</feature>
<keyword evidence="1" id="KW-0812">Transmembrane</keyword>
<organism evidence="2 3">
    <name type="scientific">Sphingobacterium olei</name>
    <dbReference type="NCBI Taxonomy" id="2571155"/>
    <lineage>
        <taxon>Bacteria</taxon>
        <taxon>Pseudomonadati</taxon>
        <taxon>Bacteroidota</taxon>
        <taxon>Sphingobacteriia</taxon>
        <taxon>Sphingobacteriales</taxon>
        <taxon>Sphingobacteriaceae</taxon>
        <taxon>Sphingobacterium</taxon>
    </lineage>
</organism>
<dbReference type="AlphaFoldDB" id="A0A4U0P2F9"/>
<dbReference type="EMBL" id="SUME01000003">
    <property type="protein sequence ID" value="TJZ61506.1"/>
    <property type="molecule type" value="Genomic_DNA"/>
</dbReference>
<accession>A0A4U0P2F9</accession>
<keyword evidence="1" id="KW-1133">Transmembrane helix</keyword>
<name>A0A4U0P2F9_9SPHI</name>
<comment type="caution">
    <text evidence="2">The sequence shown here is derived from an EMBL/GenBank/DDBJ whole genome shotgun (WGS) entry which is preliminary data.</text>
</comment>
<proteinExistence type="predicted"/>
<sequence>MSTLLRKKNLIRRKKIIWATSKTGNHAVFILTNAVYAEPVDRHLNTLEINYTHMKYLIVALFICSLLGVCFLSLNYLWAWFPIDYGNVGRIVLSVLVLLLAITGLAMIFSGAFARNPNHPSVGKRG</sequence>
<evidence type="ECO:0000256" key="1">
    <source>
        <dbReference type="SAM" id="Phobius"/>
    </source>
</evidence>
<keyword evidence="1" id="KW-0472">Membrane</keyword>